<accession>A0A1H5Z5F3</accession>
<name>A0A1H5Z5F3_9BACT</name>
<gene>
    <name evidence="1" type="ORF">SAMN03080598_03307</name>
</gene>
<evidence type="ECO:0000313" key="1">
    <source>
        <dbReference type="EMBL" id="SEG30885.1"/>
    </source>
</evidence>
<dbReference type="EMBL" id="FNVR01000024">
    <property type="protein sequence ID" value="SEG30885.1"/>
    <property type="molecule type" value="Genomic_DNA"/>
</dbReference>
<reference evidence="2" key="1">
    <citation type="submission" date="2016-10" db="EMBL/GenBank/DDBJ databases">
        <authorList>
            <person name="Varghese N."/>
            <person name="Submissions S."/>
        </authorList>
    </citation>
    <scope>NUCLEOTIDE SEQUENCE [LARGE SCALE GENOMIC DNA]</scope>
    <source>
        <strain evidence="2">DSM 17298</strain>
    </source>
</reference>
<organism evidence="1 2">
    <name type="scientific">Algoriphagus boritolerans DSM 17298 = JCM 18970</name>
    <dbReference type="NCBI Taxonomy" id="1120964"/>
    <lineage>
        <taxon>Bacteria</taxon>
        <taxon>Pseudomonadati</taxon>
        <taxon>Bacteroidota</taxon>
        <taxon>Cytophagia</taxon>
        <taxon>Cytophagales</taxon>
        <taxon>Cyclobacteriaceae</taxon>
        <taxon>Algoriphagus</taxon>
    </lineage>
</organism>
<protein>
    <submittedName>
        <fullName evidence="1">C-terminal domain of CHU protein family protein</fullName>
    </submittedName>
</protein>
<keyword evidence="2" id="KW-1185">Reference proteome</keyword>
<dbReference type="Proteomes" id="UP000236736">
    <property type="component" value="Unassembled WGS sequence"/>
</dbReference>
<proteinExistence type="predicted"/>
<sequence length="1166" mass="129388">MNSPVLKSSLLASILVLVLAFASGAIRLLGEEFFFSKLAQTEFNTPSITGPDRLCIQFGSVIGEFSGGGDPTLDVYEWKIFNTSGQEVFNRKGGFETISYTFEQSGSYQIELIVSRASIPFPKQTKNIFVQPAPEVVLKSSYQLCGADPLTISAVSPSSPNLPLFEFEWKDSDGKVIGTNNTIVITSSGNYTVDFFIPSKDGLQDCYRSLSSTIIDSSIFEINSNGDIVCPNQGLLFSTEPNISGNWYTQKEGETNLNFINTGSSVNIDPGALLSSTGNYDVIFEVVNPDVPGCVIKKSKRITYSPLPDFEILDPIGSSGCNVADGTLRVRALTAIDYIFVEETKFSTPSLAAGEIYEIQNLESGAYNLTSALGPCVNSYAAVVPIEITPPQLIYDLIDFKGETCTDTGKELGSFTIKLENGPSDGYFRVLTEKGETATSGSFLNQSQIPVTIPGGKFVFELLDLDSCTAPRKEYFEIPGKNQVQFSIPSELSICQSFDLVPTTSENLEFTLIAPDGTQEVKPAGEPLVINQAGKHKIIGKPLTASDLCPTSKEFNVVLVDPVEFEPILVREDCFGNRTYEAEIFGRDPENLLFTWYNEKDEIVSEGIQLIPISTGLFKLDVQSKNSEACPIPPKEFIIQEPVLEVEVSLSSTKLCELKPSATISFETTFEEEVTDIYWRRFEESGEITLLLEFKDSTQITVDVPGIYEASAFSFIPEIGKVGPTGIGCELGRNSIEVDVTPNRVTFQIPETLSICETYEFSPETNQDLDFTVTYPDGEIVTKASTETFILNQEGIYTFFGFNPDPTSVLCPDEQTMEVTLNQAVEFSPKLQDLSCTGIYEFSAEIGNYTVSEVDIFWRDQSGNLIGSDQNLILSTYGTFTLEVQPKGSIPCQIEPISFEAPVPVLSLVTEIIAETLCPDQPDAALKVDADLSEVSSIEWWYTDINNNRTRIPTEPNQDEILAAKEGTYEVLIFNQFDCLLGRDQVLILRSTDSVRPIVEESYQICPRYEIGPQINPGNFANYEWYFETNLVSNSPTYKPNQLGQYKLVVFSTEGCAYETSFFTEEECELRVVFPNAIQPGNPDKPFLIYTNYLIDELEIWIFSKWGEVIFHCKQTSLISEESTCLWDGYFNGQKIPPGSYAYRMNFRNNEKNLTKEQLGSILFIN</sequence>
<dbReference type="STRING" id="1120964.GCA_001313265_04971"/>
<dbReference type="AlphaFoldDB" id="A0A1H5Z5F3"/>
<evidence type="ECO:0000313" key="2">
    <source>
        <dbReference type="Proteomes" id="UP000236736"/>
    </source>
</evidence>